<reference evidence="4 5" key="1">
    <citation type="journal article" date="2013" name="Proc. Natl. Acad. Sci. U.S.A.">
        <title>Genome of an arbuscular mycorrhizal fungus provides insight into the oldest plant symbiosis.</title>
        <authorList>
            <person name="Tisserant E."/>
            <person name="Malbreil M."/>
            <person name="Kuo A."/>
            <person name="Kohler A."/>
            <person name="Symeonidi A."/>
            <person name="Balestrini R."/>
            <person name="Charron P."/>
            <person name="Duensing N."/>
            <person name="Frei Dit Frey N."/>
            <person name="Gianinazzi-Pearson V."/>
            <person name="Gilbert L.B."/>
            <person name="Handa Y."/>
            <person name="Herr J.R."/>
            <person name="Hijri M."/>
            <person name="Koul R."/>
            <person name="Kawaguchi M."/>
            <person name="Krajinski F."/>
            <person name="Lammers P.J."/>
            <person name="Masclaux F.G."/>
            <person name="Murat C."/>
            <person name="Morin E."/>
            <person name="Ndikumana S."/>
            <person name="Pagni M."/>
            <person name="Petitpierre D."/>
            <person name="Requena N."/>
            <person name="Rosikiewicz P."/>
            <person name="Riley R."/>
            <person name="Saito K."/>
            <person name="San Clemente H."/>
            <person name="Shapiro H."/>
            <person name="van Tuinen D."/>
            <person name="Becard G."/>
            <person name="Bonfante P."/>
            <person name="Paszkowski U."/>
            <person name="Shachar-Hill Y.Y."/>
            <person name="Tuskan G.A."/>
            <person name="Young P.W."/>
            <person name="Sanders I.R."/>
            <person name="Henrissat B."/>
            <person name="Rensing S.A."/>
            <person name="Grigoriev I.V."/>
            <person name="Corradi N."/>
            <person name="Roux C."/>
            <person name="Martin F."/>
        </authorList>
    </citation>
    <scope>NUCLEOTIDE SEQUENCE [LARGE SCALE GENOMIC DNA]</scope>
    <source>
        <strain evidence="4 5">DAOM 197198</strain>
    </source>
</reference>
<dbReference type="InterPro" id="IPR017441">
    <property type="entry name" value="Protein_kinase_ATP_BS"/>
</dbReference>
<evidence type="ECO:0000313" key="4">
    <source>
        <dbReference type="EMBL" id="POG66377.1"/>
    </source>
</evidence>
<dbReference type="InterPro" id="IPR011009">
    <property type="entry name" value="Kinase-like_dom_sf"/>
</dbReference>
<dbReference type="InterPro" id="IPR011990">
    <property type="entry name" value="TPR-like_helical_dom_sf"/>
</dbReference>
<dbReference type="EMBL" id="AUPC02000192">
    <property type="protein sequence ID" value="POG66377.1"/>
    <property type="molecule type" value="Genomic_DNA"/>
</dbReference>
<proteinExistence type="inferred from homology"/>
<comment type="similarity">
    <text evidence="1">Belongs to the sel-1 family.</text>
</comment>
<feature type="domain" description="Protein kinase" evidence="3">
    <location>
        <begin position="40"/>
        <end position="285"/>
    </location>
</feature>
<name>A0A2P4PLY6_RHIID</name>
<comment type="caution">
    <text evidence="4">The sequence shown here is derived from an EMBL/GenBank/DDBJ whole genome shotgun (WGS) entry which is preliminary data.</text>
</comment>
<dbReference type="PANTHER" id="PTHR11102">
    <property type="entry name" value="SEL-1-LIKE PROTEIN"/>
    <property type="match status" value="1"/>
</dbReference>
<keyword evidence="5" id="KW-1185">Reference proteome</keyword>
<dbReference type="Pfam" id="PF08238">
    <property type="entry name" value="Sel1"/>
    <property type="match status" value="6"/>
</dbReference>
<dbReference type="Gene3D" id="1.10.510.10">
    <property type="entry name" value="Transferase(Phosphotransferase) domain 1"/>
    <property type="match status" value="1"/>
</dbReference>
<keyword evidence="2" id="KW-0067">ATP-binding</keyword>
<evidence type="ECO:0000256" key="1">
    <source>
        <dbReference type="ARBA" id="ARBA00038101"/>
    </source>
</evidence>
<dbReference type="SUPFAM" id="SSF56112">
    <property type="entry name" value="Protein kinase-like (PK-like)"/>
    <property type="match status" value="1"/>
</dbReference>
<organism evidence="4 5">
    <name type="scientific">Rhizophagus irregularis (strain DAOM 181602 / DAOM 197198 / MUCL 43194)</name>
    <name type="common">Arbuscular mycorrhizal fungus</name>
    <name type="synonym">Glomus intraradices</name>
    <dbReference type="NCBI Taxonomy" id="747089"/>
    <lineage>
        <taxon>Eukaryota</taxon>
        <taxon>Fungi</taxon>
        <taxon>Fungi incertae sedis</taxon>
        <taxon>Mucoromycota</taxon>
        <taxon>Glomeromycotina</taxon>
        <taxon>Glomeromycetes</taxon>
        <taxon>Glomerales</taxon>
        <taxon>Glomeraceae</taxon>
        <taxon>Rhizophagus</taxon>
    </lineage>
</organism>
<protein>
    <submittedName>
        <fullName evidence="4">Kinase-like domain-containing protein</fullName>
    </submittedName>
</protein>
<dbReference type="Pfam" id="PF07714">
    <property type="entry name" value="PK_Tyr_Ser-Thr"/>
    <property type="match status" value="1"/>
</dbReference>
<dbReference type="InterPro" id="IPR001245">
    <property type="entry name" value="Ser-Thr/Tyr_kinase_cat_dom"/>
</dbReference>
<reference evidence="4 5" key="2">
    <citation type="journal article" date="2018" name="New Phytol.">
        <title>High intraspecific genome diversity in the model arbuscular mycorrhizal symbiont Rhizophagus irregularis.</title>
        <authorList>
            <person name="Chen E.C.H."/>
            <person name="Morin E."/>
            <person name="Beaudet D."/>
            <person name="Noel J."/>
            <person name="Yildirir G."/>
            <person name="Ndikumana S."/>
            <person name="Charron P."/>
            <person name="St-Onge C."/>
            <person name="Giorgi J."/>
            <person name="Kruger M."/>
            <person name="Marton T."/>
            <person name="Ropars J."/>
            <person name="Grigoriev I.V."/>
            <person name="Hainaut M."/>
            <person name="Henrissat B."/>
            <person name="Roux C."/>
            <person name="Martin F."/>
            <person name="Corradi N."/>
        </authorList>
    </citation>
    <scope>NUCLEOTIDE SEQUENCE [LARGE SCALE GENOMIC DNA]</scope>
    <source>
        <strain evidence="4 5">DAOM 197198</strain>
    </source>
</reference>
<accession>A0A2P4PLY6</accession>
<dbReference type="SUPFAM" id="SSF81901">
    <property type="entry name" value="HCP-like"/>
    <property type="match status" value="1"/>
</dbReference>
<dbReference type="VEuPathDB" id="FungiDB:RhiirFUN_021614"/>
<gene>
    <name evidence="4" type="ORF">GLOIN_2v1780632</name>
</gene>
<keyword evidence="2" id="KW-0547">Nucleotide-binding</keyword>
<evidence type="ECO:0000259" key="3">
    <source>
        <dbReference type="PROSITE" id="PS50011"/>
    </source>
</evidence>
<dbReference type="InterPro" id="IPR050767">
    <property type="entry name" value="Sel1_AlgK"/>
</dbReference>
<evidence type="ECO:0000313" key="5">
    <source>
        <dbReference type="Proteomes" id="UP000018888"/>
    </source>
</evidence>
<feature type="binding site" evidence="2">
    <location>
        <position position="69"/>
    </location>
    <ligand>
        <name>ATP</name>
        <dbReference type="ChEBI" id="CHEBI:30616"/>
    </ligand>
</feature>
<dbReference type="Gene3D" id="1.25.40.10">
    <property type="entry name" value="Tetratricopeptide repeat domain"/>
    <property type="match status" value="2"/>
</dbReference>
<dbReference type="InterPro" id="IPR000719">
    <property type="entry name" value="Prot_kinase_dom"/>
</dbReference>
<evidence type="ECO:0000256" key="2">
    <source>
        <dbReference type="PROSITE-ProRule" id="PRU10141"/>
    </source>
</evidence>
<sequence length="651" mass="75847">MGNAKKVEYNQYTENSDECIKWIEEAIDKEYLNYYEYKHFSNVEEIGFGAFGKVFRANWKNSENYLALKSFFNINNVTAKEIVHELKHQRKVDFHSNVIRVHGITKFESENKIDQTKNYLLVMEYADGGALRNYLKKNFTCLTWDDKFNLAYQLACAVLCLHVEGIIHRDLHSCNILIHQNTIKLADFGLSKRIEETSKSRSKLLGMVPYIDPKRLLNSNNVIELNEKSDKNDLRLMYEISQGQREKVIPNTPDDYVNLYTECWNGEPDNRPSMHEVVERLKTFISNSNIQTNHHQQNDNTKVKRIQPLNTTSDENSSNKGWSQMIQMLQNLDSIDIYNTNKVNPMKSPKKDFNMIVNEIIDLISNELNENKEGKVIRQNILNYLKNLNVDSKDVYNWILNNQNDSDFIFLLGYFYYLGIETKQNLKKAFSLFIGIEENHMLAQYHVGIIYQFGYRHGVAKDDKEAFRYFKKAAKGGYAVSQLDVGYCYAIGLGTKKDLKKAFHWYEKSANNGNIVAIYDLALMCKDINKDYDRAFELFKKSAEGKYSHGIMMLGRCYDNGIGTKIDKQKANELYQRAVKMYQKAARSGDAVAQYYLAYMYKNGKGVNKNIDEAIYWYKQSADQKYKDAQDKLKKLEKLKKREGKCLCRIV</sequence>
<dbReference type="PROSITE" id="PS50011">
    <property type="entry name" value="PROTEIN_KINASE_DOM"/>
    <property type="match status" value="1"/>
</dbReference>
<dbReference type="InterPro" id="IPR006597">
    <property type="entry name" value="Sel1-like"/>
</dbReference>
<dbReference type="Proteomes" id="UP000018888">
    <property type="component" value="Unassembled WGS sequence"/>
</dbReference>
<dbReference type="PROSITE" id="PS00107">
    <property type="entry name" value="PROTEIN_KINASE_ATP"/>
    <property type="match status" value="1"/>
</dbReference>
<dbReference type="AlphaFoldDB" id="A0A2P4PLY6"/>
<dbReference type="PANTHER" id="PTHR11102:SF160">
    <property type="entry name" value="ERAD-ASSOCIATED E3 UBIQUITIN-PROTEIN LIGASE COMPONENT HRD3"/>
    <property type="match status" value="1"/>
</dbReference>
<dbReference type="GO" id="GO:0005524">
    <property type="term" value="F:ATP binding"/>
    <property type="evidence" value="ECO:0007669"/>
    <property type="project" value="UniProtKB-UniRule"/>
</dbReference>
<dbReference type="GO" id="GO:0004672">
    <property type="term" value="F:protein kinase activity"/>
    <property type="evidence" value="ECO:0007669"/>
    <property type="project" value="InterPro"/>
</dbReference>
<dbReference type="SMART" id="SM00671">
    <property type="entry name" value="SEL1"/>
    <property type="match status" value="6"/>
</dbReference>